<dbReference type="SUPFAM" id="SSF53756">
    <property type="entry name" value="UDP-Glycosyltransferase/glycogen phosphorylase"/>
    <property type="match status" value="1"/>
</dbReference>
<dbReference type="AlphaFoldDB" id="A0A4R9BKX3"/>
<accession>A0A4R9BKX3</accession>
<reference evidence="1 2" key="1">
    <citation type="submission" date="2019-03" db="EMBL/GenBank/DDBJ databases">
        <title>Genomics of glacier-inhabiting Cryobacterium strains.</title>
        <authorList>
            <person name="Liu Q."/>
            <person name="Xin Y.-H."/>
        </authorList>
    </citation>
    <scope>NUCLEOTIDE SEQUENCE [LARGE SCALE GENOMIC DNA]</scope>
    <source>
        <strain evidence="1 2">Sr54</strain>
    </source>
</reference>
<evidence type="ECO:0008006" key="3">
    <source>
        <dbReference type="Google" id="ProtNLM"/>
    </source>
</evidence>
<dbReference type="Proteomes" id="UP000297626">
    <property type="component" value="Unassembled WGS sequence"/>
</dbReference>
<protein>
    <recommendedName>
        <fullName evidence="3">Glycosyltransferase</fullName>
    </recommendedName>
</protein>
<dbReference type="RefSeq" id="WP_134530253.1">
    <property type="nucleotide sequence ID" value="NZ_SOHN01000016.1"/>
</dbReference>
<proteinExistence type="predicted"/>
<dbReference type="EMBL" id="SOHN01000016">
    <property type="protein sequence ID" value="TFD86126.1"/>
    <property type="molecule type" value="Genomic_DNA"/>
</dbReference>
<evidence type="ECO:0000313" key="1">
    <source>
        <dbReference type="EMBL" id="TFD86126.1"/>
    </source>
</evidence>
<name>A0A4R9BKX3_9MICO</name>
<comment type="caution">
    <text evidence="1">The sequence shown here is derived from an EMBL/GenBank/DDBJ whole genome shotgun (WGS) entry which is preliminary data.</text>
</comment>
<gene>
    <name evidence="1" type="ORF">E3T51_13405</name>
</gene>
<keyword evidence="2" id="KW-1185">Reference proteome</keyword>
<sequence>MRIFFLNNYSMTAAAERVENGDYPGHHLWGYNERRPEDTWVIPPSLYDLNIGPRKYAPLVRRVLVRSMGDPRQQLFTLLRARRGDTIYAADQRTALLLGIMKRLRLIQASYLVVVHHAPRFAWEKASLSGASHIFVLSARTLEVLTGALTSPPAPPVTIAPWGPHLGSPLYRRNKKVSVDLDFIAAGKTNRDYANLREAAQIGKLSGIIYDGVGKSEYKDGVPTPTQGPFNYAEVVASMMRARCVVIPLLDLKVMAGLTEVADAIALDLPLIVSRSEAFPYDLEANETGCFIEHGSAEELLHLIRQAAQGAVPSAGRMRSTNNTEAYGDAVHEVLKRFTS</sequence>
<organism evidence="1 2">
    <name type="scientific">Cryobacterium serini</name>
    <dbReference type="NCBI Taxonomy" id="1259201"/>
    <lineage>
        <taxon>Bacteria</taxon>
        <taxon>Bacillati</taxon>
        <taxon>Actinomycetota</taxon>
        <taxon>Actinomycetes</taxon>
        <taxon>Micrococcales</taxon>
        <taxon>Microbacteriaceae</taxon>
        <taxon>Cryobacterium</taxon>
    </lineage>
</organism>
<evidence type="ECO:0000313" key="2">
    <source>
        <dbReference type="Proteomes" id="UP000297626"/>
    </source>
</evidence>